<feature type="transmembrane region" description="Helical" evidence="1">
    <location>
        <begin position="57"/>
        <end position="77"/>
    </location>
</feature>
<name>A0A644YGD3_9ZZZZ</name>
<evidence type="ECO:0000256" key="1">
    <source>
        <dbReference type="SAM" id="Phobius"/>
    </source>
</evidence>
<dbReference type="AlphaFoldDB" id="A0A644YGD3"/>
<protein>
    <submittedName>
        <fullName evidence="2">Uncharacterized protein</fullName>
    </submittedName>
</protein>
<reference evidence="2" key="1">
    <citation type="submission" date="2019-08" db="EMBL/GenBank/DDBJ databases">
        <authorList>
            <person name="Kucharzyk K."/>
            <person name="Murdoch R.W."/>
            <person name="Higgins S."/>
            <person name="Loffler F."/>
        </authorList>
    </citation>
    <scope>NUCLEOTIDE SEQUENCE</scope>
</reference>
<comment type="caution">
    <text evidence="2">The sequence shown here is derived from an EMBL/GenBank/DDBJ whole genome shotgun (WGS) entry which is preliminary data.</text>
</comment>
<proteinExistence type="predicted"/>
<evidence type="ECO:0000313" key="2">
    <source>
        <dbReference type="EMBL" id="MPM25563.1"/>
    </source>
</evidence>
<dbReference type="EMBL" id="VSSQ01004526">
    <property type="protein sequence ID" value="MPM25563.1"/>
    <property type="molecule type" value="Genomic_DNA"/>
</dbReference>
<keyword evidence="1" id="KW-1133">Transmembrane helix</keyword>
<organism evidence="2">
    <name type="scientific">bioreactor metagenome</name>
    <dbReference type="NCBI Taxonomy" id="1076179"/>
    <lineage>
        <taxon>unclassified sequences</taxon>
        <taxon>metagenomes</taxon>
        <taxon>ecological metagenomes</taxon>
    </lineage>
</organism>
<sequence length="227" mass="26217">MVDKLITAYRAKIYAHPIEKWKSLWKESRGIVLLLIFLAVSIPASIIAGCIMKVSGWAYAAAFLELIGFWSIDRYSIKKYNLILKRRQCHVDDIISFLQTTIPDLDLYNADKINELVVRLEERIEAKVPLKNFMNGIKNFAKAIILPMVTFIAGLYSSELRELGYETMIGFGVVVIVYCAAAYMLWLLQLIFIRTIFCRDYDATVSFREDLLDIKLLYLPVKETEKR</sequence>
<feature type="transmembrane region" description="Helical" evidence="1">
    <location>
        <begin position="30"/>
        <end position="51"/>
    </location>
</feature>
<keyword evidence="1" id="KW-0472">Membrane</keyword>
<keyword evidence="1" id="KW-0812">Transmembrane</keyword>
<feature type="transmembrane region" description="Helical" evidence="1">
    <location>
        <begin position="140"/>
        <end position="157"/>
    </location>
</feature>
<feature type="transmembrane region" description="Helical" evidence="1">
    <location>
        <begin position="169"/>
        <end position="193"/>
    </location>
</feature>
<accession>A0A644YGD3</accession>
<gene>
    <name evidence="2" type="ORF">SDC9_72059</name>
</gene>